<dbReference type="RefSeq" id="WP_163665050.1">
    <property type="nucleotide sequence ID" value="NZ_QZCE01000002.1"/>
</dbReference>
<evidence type="ECO:0000313" key="1">
    <source>
        <dbReference type="EMBL" id="NEZ64626.1"/>
    </source>
</evidence>
<name>A0A6M0S8E4_9CYAN</name>
<comment type="caution">
    <text evidence="1">The sequence shown here is derived from an EMBL/GenBank/DDBJ whole genome shotgun (WGS) entry which is preliminary data.</text>
</comment>
<reference evidence="1 2" key="1">
    <citation type="journal article" date="2020" name="Microb. Ecol.">
        <title>Ecogenomics of the Marine Benthic Filamentous Cyanobacterium Adonisia.</title>
        <authorList>
            <person name="Walter J.M."/>
            <person name="Coutinho F.H."/>
            <person name="Leomil L."/>
            <person name="Hargreaves P.I."/>
            <person name="Campeao M.E."/>
            <person name="Vieira V.V."/>
            <person name="Silva B.S."/>
            <person name="Fistarol G.O."/>
            <person name="Salomon P.S."/>
            <person name="Sawabe T."/>
            <person name="Mino S."/>
            <person name="Hosokawa M."/>
            <person name="Miyashita H."/>
            <person name="Maruyama F."/>
            <person name="van Verk M.C."/>
            <person name="Dutilh B.E."/>
            <person name="Thompson C.C."/>
            <person name="Thompson F.L."/>
        </authorList>
    </citation>
    <scope>NUCLEOTIDE SEQUENCE [LARGE SCALE GENOMIC DNA]</scope>
    <source>
        <strain evidence="1 2">CCMR0082</strain>
    </source>
</reference>
<accession>A0A6M0S8E4</accession>
<protein>
    <submittedName>
        <fullName evidence="1">Uncharacterized protein</fullName>
    </submittedName>
</protein>
<organism evidence="1 2">
    <name type="scientific">Adonisia turfae CCMR0082</name>
    <dbReference type="NCBI Taxonomy" id="2304604"/>
    <lineage>
        <taxon>Bacteria</taxon>
        <taxon>Bacillati</taxon>
        <taxon>Cyanobacteriota</taxon>
        <taxon>Adonisia</taxon>
        <taxon>Adonisia turfae</taxon>
    </lineage>
</organism>
<gene>
    <name evidence="1" type="ORF">D0962_17835</name>
</gene>
<sequence>MKNLLTEQLKIMLSDEFAEPFDTALASLEDYEVRFIRRMFSEGTPVLCVLRSPAETQIVLDDENEDIEKEVHFDDYWLEFWSFWGGRFSNALNCKLDLYEAIVNAQPELSPMLTPEINYYKERFPGSKPREKCCLKGGVYVGNFVMTPSESVAEECLSHKFFRNLSITQKVCFTQSFRSLMVPSDISFEEGHSLQDQIKHWIEQGRSINPARSRSQLRVIQGGRS</sequence>
<dbReference type="Proteomes" id="UP000473574">
    <property type="component" value="Unassembled WGS sequence"/>
</dbReference>
<dbReference type="AlphaFoldDB" id="A0A6M0S8E4"/>
<evidence type="ECO:0000313" key="2">
    <source>
        <dbReference type="Proteomes" id="UP000473574"/>
    </source>
</evidence>
<dbReference type="EMBL" id="QZCE01000002">
    <property type="protein sequence ID" value="NEZ64626.1"/>
    <property type="molecule type" value="Genomic_DNA"/>
</dbReference>
<proteinExistence type="predicted"/>